<proteinExistence type="predicted"/>
<dbReference type="AlphaFoldDB" id="A0A8S1RQW6"/>
<keyword evidence="3" id="KW-1185">Reference proteome</keyword>
<gene>
    <name evidence="2" type="ORF">PSON_ATCC_30995.1.T4150002</name>
</gene>
<accession>A0A8S1RQW6</accession>
<evidence type="ECO:0000256" key="1">
    <source>
        <dbReference type="SAM" id="Coils"/>
    </source>
</evidence>
<dbReference type="OrthoDB" id="310225at2759"/>
<evidence type="ECO:0000313" key="2">
    <source>
        <dbReference type="EMBL" id="CAD8131231.1"/>
    </source>
</evidence>
<protein>
    <submittedName>
        <fullName evidence="2">Uncharacterized protein</fullName>
    </submittedName>
</protein>
<sequence>MNILNQKQIQETQNTICKIHNLEFIAVDLNLQDKAQIQFFCGKCLVENDHYRIIKRENLKSQNLVKRCQNKKNQARLAYYKNILDQIMDFKRFVDDSLDKMYKQIQQYIFPIQKEKQELIEYEQQLNYFEDLKQLSQLYSSEEQKSIKLQEDNNFINEISRQFELLFNCSEYFQTLDTFKNTKETIKDIMQNNVIELLPFVNIKKNDPKTPSLNRICINHKKEIIMIDMDSQNKKIEDRFVCVDCISQNPQIKYQTIEDVDKEWMEQNTETDKILKEYKKESRIKKSELFNQIAQMRRIIIKSQMKLVKN</sequence>
<keyword evidence="1" id="KW-0175">Coiled coil</keyword>
<evidence type="ECO:0000313" key="3">
    <source>
        <dbReference type="Proteomes" id="UP000692954"/>
    </source>
</evidence>
<name>A0A8S1RQW6_9CILI</name>
<dbReference type="EMBL" id="CAJJDN010000415">
    <property type="protein sequence ID" value="CAD8131231.1"/>
    <property type="molecule type" value="Genomic_DNA"/>
</dbReference>
<comment type="caution">
    <text evidence="2">The sequence shown here is derived from an EMBL/GenBank/DDBJ whole genome shotgun (WGS) entry which is preliminary data.</text>
</comment>
<organism evidence="2 3">
    <name type="scientific">Paramecium sonneborni</name>
    <dbReference type="NCBI Taxonomy" id="65129"/>
    <lineage>
        <taxon>Eukaryota</taxon>
        <taxon>Sar</taxon>
        <taxon>Alveolata</taxon>
        <taxon>Ciliophora</taxon>
        <taxon>Intramacronucleata</taxon>
        <taxon>Oligohymenophorea</taxon>
        <taxon>Peniculida</taxon>
        <taxon>Parameciidae</taxon>
        <taxon>Paramecium</taxon>
    </lineage>
</organism>
<reference evidence="2" key="1">
    <citation type="submission" date="2021-01" db="EMBL/GenBank/DDBJ databases">
        <authorList>
            <consortium name="Genoscope - CEA"/>
            <person name="William W."/>
        </authorList>
    </citation>
    <scope>NUCLEOTIDE SEQUENCE</scope>
</reference>
<dbReference type="Proteomes" id="UP000692954">
    <property type="component" value="Unassembled WGS sequence"/>
</dbReference>
<feature type="coiled-coil region" evidence="1">
    <location>
        <begin position="112"/>
        <end position="152"/>
    </location>
</feature>